<reference evidence="2" key="1">
    <citation type="submission" date="2025-08" db="UniProtKB">
        <authorList>
            <consortium name="RefSeq"/>
        </authorList>
    </citation>
    <scope>IDENTIFICATION</scope>
    <source>
        <strain evidence="2">Nigerian</strain>
        <tissue evidence="2">Liver and blood</tissue>
    </source>
</reference>
<sequence>MKLLQDEKLNVSVTTRAGEDNVLWILNHLRSHPYRGLLGKVTYLPITNTNKNEWRSEVEKTSFALLYHSQNHGRLNITDVTDSLYDNELHHLSDQLGRQNVIVVIDDLKKSDDEEKERILHSQPSISRLARELLLFSDKEKDPMPVAKQQVLLGAFRSAYGDRQTSQTSQSSKFQWKHKLLVAFVVVATAILGRKIYQKRH</sequence>
<dbReference type="OMA" id="QSSKFQW"/>
<dbReference type="Xenbase" id="XB-GENE-29078775">
    <property type="gene designation" value="LOC100487466"/>
</dbReference>
<proteinExistence type="predicted"/>
<dbReference type="Proteomes" id="UP000008143">
    <property type="component" value="Chromosome 9"/>
</dbReference>
<evidence type="ECO:0000313" key="1">
    <source>
        <dbReference type="Proteomes" id="UP000008143"/>
    </source>
</evidence>
<dbReference type="RefSeq" id="XP_017952711.2">
    <property type="nucleotide sequence ID" value="XM_018097222.2"/>
</dbReference>
<dbReference type="GeneID" id="100487466"/>
<dbReference type="AGR" id="Xenbase:XB-GENE-29078775"/>
<dbReference type="OrthoDB" id="9903509at2759"/>
<evidence type="ECO:0000313" key="3">
    <source>
        <dbReference type="Xenbase" id="XB-GENE-29078775"/>
    </source>
</evidence>
<gene>
    <name evidence="2 3" type="primary">LOC100487466</name>
</gene>
<accession>A0A8J0T5W8</accession>
<evidence type="ECO:0000313" key="2">
    <source>
        <dbReference type="RefSeq" id="XP_017952711.2"/>
    </source>
</evidence>
<protein>
    <submittedName>
        <fullName evidence="2">Uncharacterized protein LOC100487466</fullName>
    </submittedName>
</protein>
<name>A0A8J0T5W8_XENTR</name>
<keyword evidence="1" id="KW-1185">Reference proteome</keyword>
<dbReference type="KEGG" id="xtr:100487466"/>
<organism evidence="1 2">
    <name type="scientific">Xenopus tropicalis</name>
    <name type="common">Western clawed frog</name>
    <name type="synonym">Silurana tropicalis</name>
    <dbReference type="NCBI Taxonomy" id="8364"/>
    <lineage>
        <taxon>Eukaryota</taxon>
        <taxon>Metazoa</taxon>
        <taxon>Chordata</taxon>
        <taxon>Craniata</taxon>
        <taxon>Vertebrata</taxon>
        <taxon>Euteleostomi</taxon>
        <taxon>Amphibia</taxon>
        <taxon>Batrachia</taxon>
        <taxon>Anura</taxon>
        <taxon>Pipoidea</taxon>
        <taxon>Pipidae</taxon>
        <taxon>Xenopodinae</taxon>
        <taxon>Xenopus</taxon>
        <taxon>Silurana</taxon>
    </lineage>
</organism>
<dbReference type="AlphaFoldDB" id="A0A8J0T5W8"/>